<feature type="transmembrane region" description="Helical" evidence="2">
    <location>
        <begin position="165"/>
        <end position="184"/>
    </location>
</feature>
<keyword evidence="4" id="KW-1185">Reference proteome</keyword>
<feature type="transmembrane region" description="Helical" evidence="2">
    <location>
        <begin position="105"/>
        <end position="130"/>
    </location>
</feature>
<proteinExistence type="predicted"/>
<comment type="caution">
    <text evidence="3">The sequence shown here is derived from an EMBL/GenBank/DDBJ whole genome shotgun (WGS) entry which is preliminary data.</text>
</comment>
<evidence type="ECO:0000256" key="1">
    <source>
        <dbReference type="SAM" id="MobiDB-lite"/>
    </source>
</evidence>
<reference evidence="3 4" key="1">
    <citation type="submission" date="2019-05" db="EMBL/GenBank/DDBJ databases">
        <authorList>
            <person name="Lee S.D."/>
        </authorList>
    </citation>
    <scope>NUCLEOTIDE SEQUENCE [LARGE SCALE GENOMIC DNA]</scope>
    <source>
        <strain evidence="3 4">YC2-7</strain>
    </source>
</reference>
<protein>
    <recommendedName>
        <fullName evidence="5">TrbL/VirB6 plasmid conjugal transfer protein</fullName>
    </recommendedName>
</protein>
<dbReference type="RefSeq" id="WP_169594463.1">
    <property type="nucleotide sequence ID" value="NZ_VCQU01000016.1"/>
</dbReference>
<feature type="transmembrane region" description="Helical" evidence="2">
    <location>
        <begin position="214"/>
        <end position="237"/>
    </location>
</feature>
<feature type="transmembrane region" description="Helical" evidence="2">
    <location>
        <begin position="77"/>
        <end position="98"/>
    </location>
</feature>
<accession>A0A848KRZ4</accession>
<feature type="region of interest" description="Disordered" evidence="1">
    <location>
        <begin position="310"/>
        <end position="390"/>
    </location>
</feature>
<keyword evidence="2" id="KW-0472">Membrane</keyword>
<evidence type="ECO:0008006" key="5">
    <source>
        <dbReference type="Google" id="ProtNLM"/>
    </source>
</evidence>
<organism evidence="3 4">
    <name type="scientific">Antrihabitans stalactiti</name>
    <dbReference type="NCBI Taxonomy" id="2584121"/>
    <lineage>
        <taxon>Bacteria</taxon>
        <taxon>Bacillati</taxon>
        <taxon>Actinomycetota</taxon>
        <taxon>Actinomycetes</taxon>
        <taxon>Mycobacteriales</taxon>
        <taxon>Nocardiaceae</taxon>
        <taxon>Antrihabitans</taxon>
    </lineage>
</organism>
<dbReference type="InterPro" id="IPR045782">
    <property type="entry name" value="TrbL_3"/>
</dbReference>
<evidence type="ECO:0000256" key="2">
    <source>
        <dbReference type="SAM" id="Phobius"/>
    </source>
</evidence>
<dbReference type="AlphaFoldDB" id="A0A848KRZ4"/>
<sequence>MGWTDQIGPGCIALPVLCLGGAAKEAVTDVADGWFGKFLGWLGSAAGDMLQSSMTWWVNTDSVDVSPATALGEDPIILAWIGFLVAAGIIVAATTMVYTRRSRPFFDLITGAIKWILVSGMGITVLGQLLHVADDTAQGLVDSGANDFGPNMSKMLGAAVVTNPAALLLLTLLCWVLAFIQFLFGFLRQAGILVLAAMIPIAAAGYIGPFGRQWFPRLAGSLVALAFYKPLAALIYSVGFRFMGQEQSLAAVMTGMAVLVIGVIALPSMMAFFSWMGLQTAPGVSSGTALAGGVAGFALSGEIFDRVMPSGGGSSSSSGSSLTADPLGSYMESNGPGTGNPDPGRPGELGAGQSHNGFQADDAGDADQYAAQMPPQHPDSTGGAGVGTPAAGDGLIGAGVGSDTAASSAAATGASGTAAATGAGTSASAAGASGAAAAGAGAATGGIATAALLAKDVVDGAIDKVEAATDAAGAVMTGEDPT</sequence>
<dbReference type="Proteomes" id="UP000535543">
    <property type="component" value="Unassembled WGS sequence"/>
</dbReference>
<keyword evidence="2" id="KW-1133">Transmembrane helix</keyword>
<evidence type="ECO:0000313" key="3">
    <source>
        <dbReference type="EMBL" id="NMN99312.1"/>
    </source>
</evidence>
<dbReference type="EMBL" id="VCQU01000016">
    <property type="protein sequence ID" value="NMN99312.1"/>
    <property type="molecule type" value="Genomic_DNA"/>
</dbReference>
<dbReference type="Pfam" id="PF19590">
    <property type="entry name" value="TrbL_3"/>
    <property type="match status" value="1"/>
</dbReference>
<keyword evidence="2" id="KW-0812">Transmembrane</keyword>
<feature type="transmembrane region" description="Helical" evidence="2">
    <location>
        <begin position="191"/>
        <end position="208"/>
    </location>
</feature>
<evidence type="ECO:0000313" key="4">
    <source>
        <dbReference type="Proteomes" id="UP000535543"/>
    </source>
</evidence>
<feature type="transmembrane region" description="Helical" evidence="2">
    <location>
        <begin position="249"/>
        <end position="275"/>
    </location>
</feature>
<gene>
    <name evidence="3" type="ORF">FGL95_30265</name>
</gene>
<name>A0A848KRZ4_9NOCA</name>
<reference evidence="3 4" key="2">
    <citation type="submission" date="2020-06" db="EMBL/GenBank/DDBJ databases">
        <title>Antribacter stalactiti gen. nov., sp. nov., a new member of the family Nacardiaceae isolated from a cave.</title>
        <authorList>
            <person name="Kim I.S."/>
        </authorList>
    </citation>
    <scope>NUCLEOTIDE SEQUENCE [LARGE SCALE GENOMIC DNA]</scope>
    <source>
        <strain evidence="3 4">YC2-7</strain>
    </source>
</reference>